<protein>
    <recommendedName>
        <fullName evidence="3">HEAT repeat protein</fullName>
    </recommendedName>
</protein>
<organism evidence="1 2">
    <name type="scientific">Catellatospora aurea</name>
    <dbReference type="NCBI Taxonomy" id="1337874"/>
    <lineage>
        <taxon>Bacteria</taxon>
        <taxon>Bacillati</taxon>
        <taxon>Actinomycetota</taxon>
        <taxon>Actinomycetes</taxon>
        <taxon>Micromonosporales</taxon>
        <taxon>Micromonosporaceae</taxon>
        <taxon>Catellatospora</taxon>
    </lineage>
</organism>
<reference evidence="2" key="1">
    <citation type="journal article" date="2019" name="Int. J. Syst. Evol. Microbiol.">
        <title>The Global Catalogue of Microorganisms (GCM) 10K type strain sequencing project: providing services to taxonomists for standard genome sequencing and annotation.</title>
        <authorList>
            <consortium name="The Broad Institute Genomics Platform"/>
            <consortium name="The Broad Institute Genome Sequencing Center for Infectious Disease"/>
            <person name="Wu L."/>
            <person name="Ma J."/>
        </authorList>
    </citation>
    <scope>NUCLEOTIDE SEQUENCE [LARGE SCALE GENOMIC DNA]</scope>
    <source>
        <strain evidence="2">CGMCC 1.9106</strain>
    </source>
</reference>
<accession>A0ABW2H469</accession>
<name>A0ABW2H469_9ACTN</name>
<evidence type="ECO:0000313" key="2">
    <source>
        <dbReference type="Proteomes" id="UP001596392"/>
    </source>
</evidence>
<evidence type="ECO:0008006" key="3">
    <source>
        <dbReference type="Google" id="ProtNLM"/>
    </source>
</evidence>
<proteinExistence type="predicted"/>
<comment type="caution">
    <text evidence="1">The sequence shown here is derived from an EMBL/GenBank/DDBJ whole genome shotgun (WGS) entry which is preliminary data.</text>
</comment>
<dbReference type="RefSeq" id="WP_376809736.1">
    <property type="nucleotide sequence ID" value="NZ_JBHTAC010000047.1"/>
</dbReference>
<dbReference type="EMBL" id="JBHTAC010000047">
    <property type="protein sequence ID" value="MFC7246959.1"/>
    <property type="molecule type" value="Genomic_DNA"/>
</dbReference>
<dbReference type="SUPFAM" id="SSF48371">
    <property type="entry name" value="ARM repeat"/>
    <property type="match status" value="1"/>
</dbReference>
<dbReference type="InterPro" id="IPR016024">
    <property type="entry name" value="ARM-type_fold"/>
</dbReference>
<sequence length="215" mass="23510">MTTEVSRAQVPDPHTLLRDTAWGSIGHAMGSADDTPLELVKLLSEDSHRIDEAVDHIERVVSHQNSIYEATAPVALYIAGILPDPRLAAATTRVDAGQARPLRAVLLNWLLNTADDATDEVVTINERAGFPLDGYAAMKELRSWRPAIFQTVSAFLHDPDPDIRHTAVIAAVVLLDSPAAVNRHGLVPMVTEALQTSTNQYHRRLATEALNGLYR</sequence>
<evidence type="ECO:0000313" key="1">
    <source>
        <dbReference type="EMBL" id="MFC7246959.1"/>
    </source>
</evidence>
<dbReference type="Proteomes" id="UP001596392">
    <property type="component" value="Unassembled WGS sequence"/>
</dbReference>
<keyword evidence="2" id="KW-1185">Reference proteome</keyword>
<gene>
    <name evidence="1" type="ORF">ACFQO7_31160</name>
</gene>